<dbReference type="EMBL" id="HG001763">
    <property type="protein sequence ID" value="CDF36150.1"/>
    <property type="molecule type" value="Genomic_DNA"/>
</dbReference>
<gene>
    <name evidence="1" type="ORF">CHC_T00004576001</name>
</gene>
<name>R7QFF5_CHOCR</name>
<accession>R7QFF5</accession>
<sequence>MQLQTKEACASGEYQGAGHDLLEDSRSALVGRCGSAQASSNEACRVWRLAQSEPASGSCPLCEGISSLNAEYDKSPITHNKYGTRVL</sequence>
<dbReference type="Gramene" id="CDF36150">
    <property type="protein sequence ID" value="CDF36150"/>
    <property type="gene ID" value="CHC_T00004576001"/>
</dbReference>
<reference evidence="2" key="1">
    <citation type="journal article" date="2013" name="Proc. Natl. Acad. Sci. U.S.A.">
        <title>Genome structure and metabolic features in the red seaweed Chondrus crispus shed light on evolution of the Archaeplastida.</title>
        <authorList>
            <person name="Collen J."/>
            <person name="Porcel B."/>
            <person name="Carre W."/>
            <person name="Ball S.G."/>
            <person name="Chaparro C."/>
            <person name="Tonon T."/>
            <person name="Barbeyron T."/>
            <person name="Michel G."/>
            <person name="Noel B."/>
            <person name="Valentin K."/>
            <person name="Elias M."/>
            <person name="Artiguenave F."/>
            <person name="Arun A."/>
            <person name="Aury J.M."/>
            <person name="Barbosa-Neto J.F."/>
            <person name="Bothwell J.H."/>
            <person name="Bouget F.Y."/>
            <person name="Brillet L."/>
            <person name="Cabello-Hurtado F."/>
            <person name="Capella-Gutierrez S."/>
            <person name="Charrier B."/>
            <person name="Cladiere L."/>
            <person name="Cock J.M."/>
            <person name="Coelho S.M."/>
            <person name="Colleoni C."/>
            <person name="Czjzek M."/>
            <person name="Da Silva C."/>
            <person name="Delage L."/>
            <person name="Denoeud F."/>
            <person name="Deschamps P."/>
            <person name="Dittami S.M."/>
            <person name="Gabaldon T."/>
            <person name="Gachon C.M."/>
            <person name="Groisillier A."/>
            <person name="Herve C."/>
            <person name="Jabbari K."/>
            <person name="Katinka M."/>
            <person name="Kloareg B."/>
            <person name="Kowalczyk N."/>
            <person name="Labadie K."/>
            <person name="Leblanc C."/>
            <person name="Lopez P.J."/>
            <person name="McLachlan D.H."/>
            <person name="Meslet-Cladiere L."/>
            <person name="Moustafa A."/>
            <person name="Nehr Z."/>
            <person name="Nyvall Collen P."/>
            <person name="Panaud O."/>
            <person name="Partensky F."/>
            <person name="Poulain J."/>
            <person name="Rensing S.A."/>
            <person name="Rousvoal S."/>
            <person name="Samson G."/>
            <person name="Symeonidi A."/>
            <person name="Weissenbach J."/>
            <person name="Zambounis A."/>
            <person name="Wincker P."/>
            <person name="Boyen C."/>
        </authorList>
    </citation>
    <scope>NUCLEOTIDE SEQUENCE [LARGE SCALE GENOMIC DNA]</scope>
    <source>
        <strain evidence="2">cv. Stackhouse</strain>
    </source>
</reference>
<dbReference type="KEGG" id="ccp:CHC_T00004576001"/>
<dbReference type="RefSeq" id="XP_005715969.1">
    <property type="nucleotide sequence ID" value="XM_005715912.1"/>
</dbReference>
<keyword evidence="2" id="KW-1185">Reference proteome</keyword>
<dbReference type="AlphaFoldDB" id="R7QFF5"/>
<evidence type="ECO:0000313" key="2">
    <source>
        <dbReference type="Proteomes" id="UP000012073"/>
    </source>
</evidence>
<dbReference type="GeneID" id="17323686"/>
<proteinExistence type="predicted"/>
<evidence type="ECO:0000313" key="1">
    <source>
        <dbReference type="EMBL" id="CDF36150.1"/>
    </source>
</evidence>
<dbReference type="Proteomes" id="UP000012073">
    <property type="component" value="Unassembled WGS sequence"/>
</dbReference>
<protein>
    <submittedName>
        <fullName evidence="1">Uncharacterized protein</fullName>
    </submittedName>
</protein>
<organism evidence="1 2">
    <name type="scientific">Chondrus crispus</name>
    <name type="common">Carrageen Irish moss</name>
    <name type="synonym">Polymorpha crispa</name>
    <dbReference type="NCBI Taxonomy" id="2769"/>
    <lineage>
        <taxon>Eukaryota</taxon>
        <taxon>Rhodophyta</taxon>
        <taxon>Florideophyceae</taxon>
        <taxon>Rhodymeniophycidae</taxon>
        <taxon>Gigartinales</taxon>
        <taxon>Gigartinaceae</taxon>
        <taxon>Chondrus</taxon>
    </lineage>
</organism>